<dbReference type="FunFam" id="3.80.10.10:FF:001167">
    <property type="entry name" value="Chaoptin"/>
    <property type="match status" value="1"/>
</dbReference>
<dbReference type="OMA" id="TESWART"/>
<feature type="transmembrane region" description="Helical" evidence="8">
    <location>
        <begin position="644"/>
        <end position="667"/>
    </location>
</feature>
<dbReference type="GO" id="GO:0048468">
    <property type="term" value="P:cell development"/>
    <property type="evidence" value="ECO:0007669"/>
    <property type="project" value="UniProtKB-ARBA"/>
</dbReference>
<organism evidence="12">
    <name type="scientific">Nippostrongylus brasiliensis</name>
    <name type="common">Rat hookworm</name>
    <dbReference type="NCBI Taxonomy" id="27835"/>
    <lineage>
        <taxon>Eukaryota</taxon>
        <taxon>Metazoa</taxon>
        <taxon>Ecdysozoa</taxon>
        <taxon>Nematoda</taxon>
        <taxon>Chromadorea</taxon>
        <taxon>Rhabditida</taxon>
        <taxon>Rhabditina</taxon>
        <taxon>Rhabditomorpha</taxon>
        <taxon>Strongyloidea</taxon>
        <taxon>Heligmosomidae</taxon>
        <taxon>Nippostrongylus</taxon>
    </lineage>
</organism>
<evidence type="ECO:0000313" key="12">
    <source>
        <dbReference type="WBParaSite" id="NBR_0001008101-mRNA-1"/>
    </source>
</evidence>
<evidence type="ECO:0000256" key="4">
    <source>
        <dbReference type="ARBA" id="ARBA00022729"/>
    </source>
</evidence>
<evidence type="ECO:0000256" key="2">
    <source>
        <dbReference type="ARBA" id="ARBA00022475"/>
    </source>
</evidence>
<keyword evidence="3" id="KW-0433">Leucine-rich repeat</keyword>
<evidence type="ECO:0000256" key="8">
    <source>
        <dbReference type="SAM" id="Phobius"/>
    </source>
</evidence>
<dbReference type="InterPro" id="IPR032675">
    <property type="entry name" value="LRR_dom_sf"/>
</dbReference>
<name>A0A0N4Y2V9_NIPBR</name>
<feature type="signal peptide" evidence="9">
    <location>
        <begin position="1"/>
        <end position="22"/>
    </location>
</feature>
<keyword evidence="8" id="KW-0812">Transmembrane</keyword>
<dbReference type="GO" id="GO:0005886">
    <property type="term" value="C:plasma membrane"/>
    <property type="evidence" value="ECO:0007669"/>
    <property type="project" value="UniProtKB-SubCell"/>
</dbReference>
<feature type="compositionally biased region" description="Polar residues" evidence="7">
    <location>
        <begin position="623"/>
        <end position="639"/>
    </location>
</feature>
<keyword evidence="8" id="KW-1133">Transmembrane helix</keyword>
<dbReference type="InterPro" id="IPR001611">
    <property type="entry name" value="Leu-rich_rpt"/>
</dbReference>
<dbReference type="GO" id="GO:0005615">
    <property type="term" value="C:extracellular space"/>
    <property type="evidence" value="ECO:0007669"/>
    <property type="project" value="TreeGrafter"/>
</dbReference>
<proteinExistence type="predicted"/>
<dbReference type="InterPro" id="IPR050328">
    <property type="entry name" value="Dev_Immune_Receptor"/>
</dbReference>
<dbReference type="Gene3D" id="3.80.10.10">
    <property type="entry name" value="Ribonuclease Inhibitor"/>
    <property type="match status" value="4"/>
</dbReference>
<keyword evidence="4 9" id="KW-0732">Signal</keyword>
<keyword evidence="2" id="KW-1003">Cell membrane</keyword>
<keyword evidence="6 8" id="KW-0472">Membrane</keyword>
<protein>
    <submittedName>
        <fullName evidence="12">Leucine-rich repeat-containing protein let-4</fullName>
    </submittedName>
</protein>
<evidence type="ECO:0000313" key="11">
    <source>
        <dbReference type="Proteomes" id="UP000271162"/>
    </source>
</evidence>
<evidence type="ECO:0000256" key="9">
    <source>
        <dbReference type="SAM" id="SignalP"/>
    </source>
</evidence>
<evidence type="ECO:0000256" key="7">
    <source>
        <dbReference type="SAM" id="MobiDB-lite"/>
    </source>
</evidence>
<feature type="region of interest" description="Disordered" evidence="7">
    <location>
        <begin position="572"/>
        <end position="639"/>
    </location>
</feature>
<accession>A0A0N4Y2V9</accession>
<dbReference type="PANTHER" id="PTHR24373">
    <property type="entry name" value="SLIT RELATED LEUCINE-RICH REPEAT NEURONAL PROTEIN"/>
    <property type="match status" value="1"/>
</dbReference>
<dbReference type="SMART" id="SM00369">
    <property type="entry name" value="LRR_TYP"/>
    <property type="match status" value="14"/>
</dbReference>
<gene>
    <name evidence="10" type="ORF">NBR_LOCUS10082</name>
</gene>
<dbReference type="PROSITE" id="PS51450">
    <property type="entry name" value="LRR"/>
    <property type="match status" value="3"/>
</dbReference>
<dbReference type="PANTHER" id="PTHR24373:SF370">
    <property type="entry name" value="FISH-LIPS, ISOFORM E"/>
    <property type="match status" value="1"/>
</dbReference>
<dbReference type="Pfam" id="PF13855">
    <property type="entry name" value="LRR_8"/>
    <property type="match status" value="3"/>
</dbReference>
<comment type="subcellular location">
    <subcellularLocation>
        <location evidence="1">Cell membrane</location>
    </subcellularLocation>
</comment>
<dbReference type="STRING" id="27835.A0A0N4Y2V9"/>
<evidence type="ECO:0000256" key="3">
    <source>
        <dbReference type="ARBA" id="ARBA00022614"/>
    </source>
</evidence>
<dbReference type="Proteomes" id="UP000271162">
    <property type="component" value="Unassembled WGS sequence"/>
</dbReference>
<dbReference type="GO" id="GO:0031012">
    <property type="term" value="C:extracellular matrix"/>
    <property type="evidence" value="ECO:0007669"/>
    <property type="project" value="TreeGrafter"/>
</dbReference>
<reference evidence="10 11" key="2">
    <citation type="submission" date="2018-11" db="EMBL/GenBank/DDBJ databases">
        <authorList>
            <consortium name="Pathogen Informatics"/>
        </authorList>
    </citation>
    <scope>NUCLEOTIDE SEQUENCE [LARGE SCALE GENOMIC DNA]</scope>
</reference>
<keyword evidence="11" id="KW-1185">Reference proteome</keyword>
<evidence type="ECO:0000313" key="10">
    <source>
        <dbReference type="EMBL" id="VDL73671.1"/>
    </source>
</evidence>
<evidence type="ECO:0000256" key="1">
    <source>
        <dbReference type="ARBA" id="ARBA00004236"/>
    </source>
</evidence>
<reference evidence="12" key="1">
    <citation type="submission" date="2017-02" db="UniProtKB">
        <authorList>
            <consortium name="WormBaseParasite"/>
        </authorList>
    </citation>
    <scope>IDENTIFICATION</scope>
</reference>
<dbReference type="EMBL" id="UYSL01020251">
    <property type="protein sequence ID" value="VDL73671.1"/>
    <property type="molecule type" value="Genomic_DNA"/>
</dbReference>
<dbReference type="SUPFAM" id="SSF52058">
    <property type="entry name" value="L domain-like"/>
    <property type="match status" value="2"/>
</dbReference>
<sequence length="707" mass="78084">MNPKHQLVVFLGILCFMPSGHSCPQSVLALCRCIDLHNGVQLDCSNSDGTQVVQVLRDNQALLGLVQELTMHNSSLQRLPSKFLNGLYIKRLDLSYNEIVKIDDTAFSGMSPVVQELILSHNNLTKIPSAAISSLGTLLRLDLSNNSIADISQKDTFPSLPKLYDINLGSNNICAMHSATFENVKNSIQVINLGHNCLRAVPSSSIRGLKQLQALHVQKNNISALEALNFLNLPVLNLLNLAGNKIAEINRQAFLNVPQLKYLYLTNNQIAQLIPHQFASFDQIEMIDLTGNMITEIPSRCMAQLPQLRQLFLGGNRIRTIGKEAFANSSIVILSLINNELEEVGEFMLDGMANLQSVVLKGNKIRNVDTNAFYNAPSLVMIDLSENQIMDLSPSTFLAQLNLQMIDLRNNNITRTPYAALNHRIGAVFLQENPLVCTEKIHMLQDGQGVFISNSEDKICGGRSTTTTITTTRLNSTPVPIRRLSPKRPTMQNVMPSGAFSQAGLIEDEQETLEKGKPLNIHSIVEEKQKPSYFPKQIVRSRGMHSIHTSSTELPENDVENFTIGIEDTTEETVPVKTHNNGGETSMKTTDKQSQPSSRLNHVDNPDAILPLPIPFLKEPQPSRENTVETQTKASSGRSSSPTFIIVLCMTVVAVVMITVLIGLCIMRHRHIARFTSASRAAHTSAYVSAQAAQMNAIYGTMEHNRS</sequence>
<dbReference type="InterPro" id="IPR003591">
    <property type="entry name" value="Leu-rich_rpt_typical-subtyp"/>
</dbReference>
<keyword evidence="5" id="KW-0677">Repeat</keyword>
<evidence type="ECO:0000256" key="6">
    <source>
        <dbReference type="ARBA" id="ARBA00023136"/>
    </source>
</evidence>
<dbReference type="AlphaFoldDB" id="A0A0N4Y2V9"/>
<evidence type="ECO:0000256" key="5">
    <source>
        <dbReference type="ARBA" id="ARBA00022737"/>
    </source>
</evidence>
<feature type="chain" id="PRO_5043125152" evidence="9">
    <location>
        <begin position="23"/>
        <end position="707"/>
    </location>
</feature>
<feature type="compositionally biased region" description="Polar residues" evidence="7">
    <location>
        <begin position="578"/>
        <end position="600"/>
    </location>
</feature>
<dbReference type="WBParaSite" id="NBR_0001008101-mRNA-1">
    <property type="protein sequence ID" value="NBR_0001008101-mRNA-1"/>
    <property type="gene ID" value="NBR_0001008101"/>
</dbReference>